<dbReference type="AlphaFoldDB" id="A0A1I6GZ84"/>
<accession>A0A1I6GZ84</accession>
<name>A0A1I6GZ84_9RHOB</name>
<dbReference type="Proteomes" id="UP000199478">
    <property type="component" value="Unassembled WGS sequence"/>
</dbReference>
<gene>
    <name evidence="1" type="ORF">SAMN04488005_2380</name>
</gene>
<evidence type="ECO:0008006" key="3">
    <source>
        <dbReference type="Google" id="ProtNLM"/>
    </source>
</evidence>
<evidence type="ECO:0000313" key="1">
    <source>
        <dbReference type="EMBL" id="SFR47525.1"/>
    </source>
</evidence>
<sequence length="251" mass="28330">MIRRPEHIRGETTHARRGSIKHAFRYGVDYVLIDPENGARGPWLFSRNQFNLASVQDRDHGGPLRDGRGADWARDVLASRGLGRSDVQLLLLTQPRMFGYVFNPVSFWLAMQADDLVAVIAEVSTPFGDRHSYMCHLDGFAPITKTHRITTPKSLHVSPFQEVKGTYEFTFDIQPDRIAIRILHCNADRGVVATLTGRRTPLTSKGIVIAAIRRPLGAMRTTILIHWQALRLKLKGAKYRTRPTPPKTEVT</sequence>
<dbReference type="STRING" id="390270.SAMN04488005_2380"/>
<reference evidence="2" key="1">
    <citation type="submission" date="2016-10" db="EMBL/GenBank/DDBJ databases">
        <authorList>
            <person name="Varghese N."/>
            <person name="Submissions S."/>
        </authorList>
    </citation>
    <scope>NUCLEOTIDE SEQUENCE [LARGE SCALE GENOMIC DNA]</scope>
    <source>
        <strain evidence="2">DSM 26879</strain>
    </source>
</reference>
<dbReference type="Pfam" id="PF07103">
    <property type="entry name" value="DUF1365"/>
    <property type="match status" value="1"/>
</dbReference>
<dbReference type="InterPro" id="IPR010775">
    <property type="entry name" value="DUF1365"/>
</dbReference>
<keyword evidence="2" id="KW-1185">Reference proteome</keyword>
<dbReference type="PANTHER" id="PTHR33973">
    <property type="entry name" value="OS07G0153300 PROTEIN"/>
    <property type="match status" value="1"/>
</dbReference>
<proteinExistence type="predicted"/>
<protein>
    <recommendedName>
        <fullName evidence="3">Cyclopropane-fatty-acyl-phospholipid synthase</fullName>
    </recommendedName>
</protein>
<dbReference type="PANTHER" id="PTHR33973:SF4">
    <property type="entry name" value="OS07G0153300 PROTEIN"/>
    <property type="match status" value="1"/>
</dbReference>
<dbReference type="RefSeq" id="WP_090200135.1">
    <property type="nucleotide sequence ID" value="NZ_FOYP01000001.1"/>
</dbReference>
<evidence type="ECO:0000313" key="2">
    <source>
        <dbReference type="Proteomes" id="UP000199478"/>
    </source>
</evidence>
<organism evidence="1 2">
    <name type="scientific">Yoonia tamlensis</name>
    <dbReference type="NCBI Taxonomy" id="390270"/>
    <lineage>
        <taxon>Bacteria</taxon>
        <taxon>Pseudomonadati</taxon>
        <taxon>Pseudomonadota</taxon>
        <taxon>Alphaproteobacteria</taxon>
        <taxon>Rhodobacterales</taxon>
        <taxon>Paracoccaceae</taxon>
        <taxon>Yoonia</taxon>
    </lineage>
</organism>
<dbReference type="EMBL" id="FOYP01000001">
    <property type="protein sequence ID" value="SFR47525.1"/>
    <property type="molecule type" value="Genomic_DNA"/>
</dbReference>
<dbReference type="OrthoDB" id="9778801at2"/>